<dbReference type="EMBL" id="CP001878">
    <property type="protein sequence ID" value="ADC49006.1"/>
    <property type="molecule type" value="Genomic_DNA"/>
</dbReference>
<proteinExistence type="predicted"/>
<evidence type="ECO:0000313" key="2">
    <source>
        <dbReference type="Proteomes" id="UP000001544"/>
    </source>
</evidence>
<keyword evidence="2" id="KW-1185">Reference proteome</keyword>
<evidence type="ECO:0000313" key="1">
    <source>
        <dbReference type="EMBL" id="ADC49006.1"/>
    </source>
</evidence>
<dbReference type="Proteomes" id="UP000001544">
    <property type="component" value="Chromosome"/>
</dbReference>
<reference evidence="1 2" key="1">
    <citation type="journal article" date="2011" name="Environ. Microbiol.">
        <title>Genome of alkaliphilic Bacillus pseudofirmus OF4 reveals adaptations that support the ability to grow in an external pH range from 7.5 to 11.4.</title>
        <authorList>
            <person name="Janto B."/>
            <person name="Ahmed A."/>
            <person name="Ito M."/>
            <person name="Liu J."/>
            <person name="Hicks D.B."/>
            <person name="Pagni S."/>
            <person name="Fackelmayer O.J."/>
            <person name="Smith T.A."/>
            <person name="Earl J."/>
            <person name="Elbourne L.D."/>
            <person name="Hassan K."/>
            <person name="Paulsen I.T."/>
            <person name="Kolsto A.B."/>
            <person name="Tourasse N.J."/>
            <person name="Ehrlich G.D."/>
            <person name="Boissy R."/>
            <person name="Ivey D.M."/>
            <person name="Li G."/>
            <person name="Xue Y."/>
            <person name="Ma Y."/>
            <person name="Hu F.Z."/>
            <person name="Krulwich T.A."/>
        </authorList>
    </citation>
    <scope>NUCLEOTIDE SEQUENCE [LARGE SCALE GENOMIC DNA]</scope>
    <source>
        <strain evidence="2">ATCC BAA-2126 / JCM 17055 / OF4</strain>
    </source>
</reference>
<organism evidence="1 2">
    <name type="scientific">Alkalihalophilus pseudofirmus (strain ATCC BAA-2126 / JCM 17055 / OF4)</name>
    <name type="common">Bacillus pseudofirmus</name>
    <dbReference type="NCBI Taxonomy" id="398511"/>
    <lineage>
        <taxon>Bacteria</taxon>
        <taxon>Bacillati</taxon>
        <taxon>Bacillota</taxon>
        <taxon>Bacilli</taxon>
        <taxon>Bacillales</taxon>
        <taxon>Bacillaceae</taxon>
        <taxon>Alkalihalophilus</taxon>
    </lineage>
</organism>
<dbReference type="KEGG" id="bpf:BpOF4_04710"/>
<dbReference type="HOGENOM" id="CLU_3402157_0_0_9"/>
<sequence length="30" mass="3686">MARKVQMNIGLSYHLLHFKFPKHFLLVMRE</sequence>
<accession>D3FYX3</accession>
<protein>
    <submittedName>
        <fullName evidence="1">Uncharacterized protein</fullName>
    </submittedName>
</protein>
<gene>
    <name evidence="1" type="ordered locus">BpOF4_04710</name>
</gene>
<name>D3FYX3_ALKPO</name>
<dbReference type="AlphaFoldDB" id="D3FYX3"/>